<dbReference type="EMBL" id="SRLO01000065">
    <property type="protein sequence ID" value="TNN79357.1"/>
    <property type="molecule type" value="Genomic_DNA"/>
</dbReference>
<dbReference type="AlphaFoldDB" id="A0A4Z2INK9"/>
<proteinExistence type="predicted"/>
<accession>A0A4Z2INK9</accession>
<evidence type="ECO:0000313" key="2">
    <source>
        <dbReference type="Proteomes" id="UP000314294"/>
    </source>
</evidence>
<reference evidence="1 2" key="1">
    <citation type="submission" date="2019-03" db="EMBL/GenBank/DDBJ databases">
        <title>First draft genome of Liparis tanakae, snailfish: a comprehensive survey of snailfish specific genes.</title>
        <authorList>
            <person name="Kim W."/>
            <person name="Song I."/>
            <person name="Jeong J.-H."/>
            <person name="Kim D."/>
            <person name="Kim S."/>
            <person name="Ryu S."/>
            <person name="Song J.Y."/>
            <person name="Lee S.K."/>
        </authorList>
    </citation>
    <scope>NUCLEOTIDE SEQUENCE [LARGE SCALE GENOMIC DNA]</scope>
    <source>
        <tissue evidence="1">Muscle</tissue>
    </source>
</reference>
<evidence type="ECO:0000313" key="1">
    <source>
        <dbReference type="EMBL" id="TNN79357.1"/>
    </source>
</evidence>
<gene>
    <name evidence="1" type="ORF">EYF80_010381</name>
</gene>
<organism evidence="1 2">
    <name type="scientific">Liparis tanakae</name>
    <name type="common">Tanaka's snailfish</name>
    <dbReference type="NCBI Taxonomy" id="230148"/>
    <lineage>
        <taxon>Eukaryota</taxon>
        <taxon>Metazoa</taxon>
        <taxon>Chordata</taxon>
        <taxon>Craniata</taxon>
        <taxon>Vertebrata</taxon>
        <taxon>Euteleostomi</taxon>
        <taxon>Actinopterygii</taxon>
        <taxon>Neopterygii</taxon>
        <taxon>Teleostei</taxon>
        <taxon>Neoteleostei</taxon>
        <taxon>Acanthomorphata</taxon>
        <taxon>Eupercaria</taxon>
        <taxon>Perciformes</taxon>
        <taxon>Cottioidei</taxon>
        <taxon>Cottales</taxon>
        <taxon>Liparidae</taxon>
        <taxon>Liparis</taxon>
    </lineage>
</organism>
<dbReference type="Proteomes" id="UP000314294">
    <property type="component" value="Unassembled WGS sequence"/>
</dbReference>
<name>A0A4Z2INK9_9TELE</name>
<comment type="caution">
    <text evidence="1">The sequence shown here is derived from an EMBL/GenBank/DDBJ whole genome shotgun (WGS) entry which is preliminary data.</text>
</comment>
<keyword evidence="2" id="KW-1185">Reference proteome</keyword>
<sequence>MMFHLPDSLSRIMANTSAGSRWKKPVRPEHWLRVTMVLAGSGRLRVLLWDLCVSVYFRTCLMQSPATHQRPMPESFHSYFCPHFGDTGGMAQTP</sequence>
<protein>
    <submittedName>
        <fullName evidence="1">Uncharacterized protein</fullName>
    </submittedName>
</protein>